<organism evidence="1 2">
    <name type="scientific">Ructibacterium gallinarum</name>
    <dbReference type="NCBI Taxonomy" id="2779355"/>
    <lineage>
        <taxon>Bacteria</taxon>
        <taxon>Bacillati</taxon>
        <taxon>Bacillota</taxon>
        <taxon>Clostridia</taxon>
        <taxon>Eubacteriales</taxon>
        <taxon>Oscillospiraceae</taxon>
        <taxon>Ructibacterium</taxon>
    </lineage>
</organism>
<protein>
    <submittedName>
        <fullName evidence="1">Helix-turn-helix domain-containing protein</fullName>
    </submittedName>
</protein>
<dbReference type="GO" id="GO:0003677">
    <property type="term" value="F:DNA binding"/>
    <property type="evidence" value="ECO:0007669"/>
    <property type="project" value="InterPro"/>
</dbReference>
<dbReference type="AlphaFoldDB" id="A0A9D5M1P0"/>
<gene>
    <name evidence="1" type="ORF">INF28_09350</name>
</gene>
<name>A0A9D5M1P0_9FIRM</name>
<dbReference type="NCBIfam" id="TIGR01764">
    <property type="entry name" value="excise"/>
    <property type="match status" value="1"/>
</dbReference>
<evidence type="ECO:0000313" key="1">
    <source>
        <dbReference type="EMBL" id="MBE5040665.1"/>
    </source>
</evidence>
<sequence>MLPETVKRKEYMNMLKNYPDVLKIKDMCEVLGGISAKTGYKLLRENKIESIKVGREYCITKISVVDFLMRKNKTTS</sequence>
<keyword evidence="2" id="KW-1185">Reference proteome</keyword>
<accession>A0A9D5M1P0</accession>
<dbReference type="InterPro" id="IPR010093">
    <property type="entry name" value="SinI_DNA-bd"/>
</dbReference>
<dbReference type="EMBL" id="JADCKB010000020">
    <property type="protein sequence ID" value="MBE5040665.1"/>
    <property type="molecule type" value="Genomic_DNA"/>
</dbReference>
<dbReference type="Proteomes" id="UP000806542">
    <property type="component" value="Unassembled WGS sequence"/>
</dbReference>
<evidence type="ECO:0000313" key="2">
    <source>
        <dbReference type="Proteomes" id="UP000806542"/>
    </source>
</evidence>
<dbReference type="RefSeq" id="WP_226393218.1">
    <property type="nucleotide sequence ID" value="NZ_JADCKB010000020.1"/>
</dbReference>
<proteinExistence type="predicted"/>
<comment type="caution">
    <text evidence="1">The sequence shown here is derived from an EMBL/GenBank/DDBJ whole genome shotgun (WGS) entry which is preliminary data.</text>
</comment>
<reference evidence="1" key="1">
    <citation type="submission" date="2020-10" db="EMBL/GenBank/DDBJ databases">
        <title>ChiBAC.</title>
        <authorList>
            <person name="Zenner C."/>
            <person name="Hitch T.C.A."/>
            <person name="Clavel T."/>
        </authorList>
    </citation>
    <scope>NUCLEOTIDE SEQUENCE</scope>
    <source>
        <strain evidence="1">DSM 107454</strain>
    </source>
</reference>